<protein>
    <submittedName>
        <fullName evidence="1">Uncharacterized protein</fullName>
    </submittedName>
</protein>
<reference evidence="1" key="1">
    <citation type="journal article" date="2015" name="Nature">
        <title>Complex archaea that bridge the gap between prokaryotes and eukaryotes.</title>
        <authorList>
            <person name="Spang A."/>
            <person name="Saw J.H."/>
            <person name="Jorgensen S.L."/>
            <person name="Zaremba-Niedzwiedzka K."/>
            <person name="Martijn J."/>
            <person name="Lind A.E."/>
            <person name="van Eijk R."/>
            <person name="Schleper C."/>
            <person name="Guy L."/>
            <person name="Ettema T.J."/>
        </authorList>
    </citation>
    <scope>NUCLEOTIDE SEQUENCE</scope>
</reference>
<organism evidence="1">
    <name type="scientific">marine sediment metagenome</name>
    <dbReference type="NCBI Taxonomy" id="412755"/>
    <lineage>
        <taxon>unclassified sequences</taxon>
        <taxon>metagenomes</taxon>
        <taxon>ecological metagenomes</taxon>
    </lineage>
</organism>
<dbReference type="AlphaFoldDB" id="A0A0F9AGR7"/>
<sequence length="62" mass="6910">MARNEKKATKGHADKMCAMTCCSCHLDIKRLKPLVRKPKFLCGVCGRVAAKKKHLCRPVSLV</sequence>
<accession>A0A0F9AGR7</accession>
<evidence type="ECO:0000313" key="1">
    <source>
        <dbReference type="EMBL" id="KKL08729.1"/>
    </source>
</evidence>
<proteinExistence type="predicted"/>
<name>A0A0F9AGR7_9ZZZZ</name>
<gene>
    <name evidence="1" type="ORF">LCGC14_2572940</name>
</gene>
<comment type="caution">
    <text evidence="1">The sequence shown here is derived from an EMBL/GenBank/DDBJ whole genome shotgun (WGS) entry which is preliminary data.</text>
</comment>
<dbReference type="EMBL" id="LAZR01042764">
    <property type="protein sequence ID" value="KKL08729.1"/>
    <property type="molecule type" value="Genomic_DNA"/>
</dbReference>